<proteinExistence type="inferred from homology"/>
<dbReference type="PANTHER" id="PTHR11042:SF183">
    <property type="entry name" value="MEMBRANE-ASSOCIATED TYROSINE- AND THREONINE-SPECIFIC CDC2-INHIBITORY KINASE"/>
    <property type="match status" value="1"/>
</dbReference>
<evidence type="ECO:0000256" key="2">
    <source>
        <dbReference type="ARBA" id="ARBA00022527"/>
    </source>
</evidence>
<dbReference type="Gene3D" id="3.30.200.20">
    <property type="entry name" value="Phosphorylase Kinase, domain 1"/>
    <property type="match status" value="1"/>
</dbReference>
<organism evidence="17 18">
    <name type="scientific">Hermetia illucens</name>
    <name type="common">Black soldier fly</name>
    <dbReference type="NCBI Taxonomy" id="343691"/>
    <lineage>
        <taxon>Eukaryota</taxon>
        <taxon>Metazoa</taxon>
        <taxon>Ecdysozoa</taxon>
        <taxon>Arthropoda</taxon>
        <taxon>Hexapoda</taxon>
        <taxon>Insecta</taxon>
        <taxon>Pterygota</taxon>
        <taxon>Neoptera</taxon>
        <taxon>Endopterygota</taxon>
        <taxon>Diptera</taxon>
        <taxon>Brachycera</taxon>
        <taxon>Stratiomyomorpha</taxon>
        <taxon>Stratiomyidae</taxon>
        <taxon>Hermetiinae</taxon>
        <taxon>Hermetia</taxon>
    </lineage>
</organism>
<feature type="region of interest" description="Disordered" evidence="15">
    <location>
        <begin position="25"/>
        <end position="58"/>
    </location>
</feature>
<evidence type="ECO:0000256" key="9">
    <source>
        <dbReference type="ARBA" id="ARBA00023306"/>
    </source>
</evidence>
<dbReference type="Gene3D" id="1.10.510.10">
    <property type="entry name" value="Transferase(Phosphotransferase) domain 1"/>
    <property type="match status" value="1"/>
</dbReference>
<dbReference type="Proteomes" id="UP000594454">
    <property type="component" value="Chromosome 2"/>
</dbReference>
<reference evidence="17 18" key="1">
    <citation type="submission" date="2020-11" db="EMBL/GenBank/DDBJ databases">
        <authorList>
            <person name="Wallbank WR R."/>
            <person name="Pardo Diaz C."/>
            <person name="Kozak K."/>
            <person name="Martin S."/>
            <person name="Jiggins C."/>
            <person name="Moest M."/>
            <person name="Warren A I."/>
            <person name="Generalovic N T."/>
            <person name="Byers J.R.P. K."/>
            <person name="Montejo-Kovacevich G."/>
            <person name="Yen C E."/>
        </authorList>
    </citation>
    <scope>NUCLEOTIDE SEQUENCE [LARGE SCALE GENOMIC DNA]</scope>
</reference>
<name>A0A7R8UKW2_HERIL</name>
<comment type="catalytic activity">
    <reaction evidence="11">
        <text>L-threonyl-[protein] + ATP = O-phospho-L-threonyl-[protein] + ADP + H(+)</text>
        <dbReference type="Rhea" id="RHEA:46608"/>
        <dbReference type="Rhea" id="RHEA-COMP:11060"/>
        <dbReference type="Rhea" id="RHEA-COMP:11605"/>
        <dbReference type="ChEBI" id="CHEBI:15378"/>
        <dbReference type="ChEBI" id="CHEBI:30013"/>
        <dbReference type="ChEBI" id="CHEBI:30616"/>
        <dbReference type="ChEBI" id="CHEBI:61977"/>
        <dbReference type="ChEBI" id="CHEBI:456216"/>
        <dbReference type="EC" id="2.7.11.1"/>
    </reaction>
</comment>
<dbReference type="Pfam" id="PF00069">
    <property type="entry name" value="Pkinase"/>
    <property type="match status" value="1"/>
</dbReference>
<evidence type="ECO:0000256" key="7">
    <source>
        <dbReference type="ARBA" id="ARBA00022840"/>
    </source>
</evidence>
<keyword evidence="3" id="KW-0808">Transferase</keyword>
<keyword evidence="7 13" id="KW-0067">ATP-binding</keyword>
<protein>
    <recommendedName>
        <fullName evidence="1">non-specific serine/threonine protein kinase</fullName>
        <ecNumber evidence="1">2.7.11.1</ecNumber>
    </recommendedName>
</protein>
<evidence type="ECO:0000313" key="17">
    <source>
        <dbReference type="EMBL" id="CAD7082715.1"/>
    </source>
</evidence>
<dbReference type="InterPro" id="IPR000719">
    <property type="entry name" value="Prot_kinase_dom"/>
</dbReference>
<dbReference type="GO" id="GO:0005737">
    <property type="term" value="C:cytoplasm"/>
    <property type="evidence" value="ECO:0007669"/>
    <property type="project" value="TreeGrafter"/>
</dbReference>
<dbReference type="SUPFAM" id="SSF56112">
    <property type="entry name" value="Protein kinase-like (PK-like)"/>
    <property type="match status" value="1"/>
</dbReference>
<dbReference type="PANTHER" id="PTHR11042">
    <property type="entry name" value="EUKARYOTIC TRANSLATION INITIATION FACTOR 2-ALPHA KINASE EIF2-ALPHA KINASE -RELATED"/>
    <property type="match status" value="1"/>
</dbReference>
<gene>
    <name evidence="17" type="ORF">HERILL_LOCUS5731</name>
</gene>
<feature type="domain" description="Protein kinase" evidence="16">
    <location>
        <begin position="95"/>
        <end position="447"/>
    </location>
</feature>
<dbReference type="GO" id="GO:0051321">
    <property type="term" value="P:meiotic cell cycle"/>
    <property type="evidence" value="ECO:0007669"/>
    <property type="project" value="TreeGrafter"/>
</dbReference>
<dbReference type="GO" id="GO:0004674">
    <property type="term" value="F:protein serine/threonine kinase activity"/>
    <property type="evidence" value="ECO:0007669"/>
    <property type="project" value="UniProtKB-KW"/>
</dbReference>
<keyword evidence="5 13" id="KW-0547">Nucleotide-binding</keyword>
<evidence type="ECO:0000256" key="11">
    <source>
        <dbReference type="ARBA" id="ARBA00047899"/>
    </source>
</evidence>
<evidence type="ECO:0000256" key="13">
    <source>
        <dbReference type="PROSITE-ProRule" id="PRU10141"/>
    </source>
</evidence>
<dbReference type="SMART" id="SM00220">
    <property type="entry name" value="S_TKc"/>
    <property type="match status" value="1"/>
</dbReference>
<keyword evidence="6" id="KW-0418">Kinase</keyword>
<evidence type="ECO:0000256" key="5">
    <source>
        <dbReference type="ARBA" id="ARBA00022741"/>
    </source>
</evidence>
<feature type="binding site" evidence="13">
    <location>
        <position position="125"/>
    </location>
    <ligand>
        <name>ATP</name>
        <dbReference type="ChEBI" id="CHEBI:30616"/>
    </ligand>
</feature>
<dbReference type="PROSITE" id="PS50011">
    <property type="entry name" value="PROTEIN_KINASE_DOM"/>
    <property type="match status" value="1"/>
</dbReference>
<evidence type="ECO:0000256" key="8">
    <source>
        <dbReference type="ARBA" id="ARBA00022842"/>
    </source>
</evidence>
<evidence type="ECO:0000313" key="18">
    <source>
        <dbReference type="Proteomes" id="UP000594454"/>
    </source>
</evidence>
<keyword evidence="4" id="KW-0479">Metal-binding</keyword>
<dbReference type="GO" id="GO:0110031">
    <property type="term" value="P:negative regulation of G2/MI transition of meiotic cell cycle"/>
    <property type="evidence" value="ECO:0007669"/>
    <property type="project" value="TreeGrafter"/>
</dbReference>
<evidence type="ECO:0000259" key="16">
    <source>
        <dbReference type="PROSITE" id="PS50011"/>
    </source>
</evidence>
<evidence type="ECO:0000256" key="12">
    <source>
        <dbReference type="ARBA" id="ARBA00048679"/>
    </source>
</evidence>
<sequence>MTSGDTTNSRAYLPVPEFLDHNLRHCQKRPPNQNDPNRTKKPPKLNPKHDSSFCRSPNSSSAHLVSFKDSSAYNDILLSSHYSRDFTETYYDQCFETISKIGEGSFGEVFKVRSKEDGLLYAVKKSKQFFRSENYRQERLEEVRRYEQFSGHDHCVTLYKAWEQDDRLFMQMELCKGSLESYLAEKRNLPESTVWSILLDLLLALKCLHDRNLIHLDIKLENILITDDGTCKLADFGLVVDIESARRIHPTEELPPNGPLWQELRSNVLPEEFIKVLSPELQNVIRYMMASEPARRPTVDDLLITPKLLALQQSRKRWKYVKYFKNFLRSTRRYIWTKLCNLKNFTYSLIDPVIRGFQLTDKQHSLNNSSSDCTTDRSFEMSDLDHTPNLSDYEHSSSFVNSTPLNHYEVRKYRKDATKSNIRSELVSHETSALICKKLFTKTDDYE</sequence>
<dbReference type="AlphaFoldDB" id="A0A7R8UKW2"/>
<keyword evidence="9" id="KW-0131">Cell cycle</keyword>
<dbReference type="InterPro" id="IPR050339">
    <property type="entry name" value="CC_SR_Kinase"/>
</dbReference>
<dbReference type="PROSITE" id="PS00108">
    <property type="entry name" value="PROTEIN_KINASE_ST"/>
    <property type="match status" value="1"/>
</dbReference>
<dbReference type="InterPro" id="IPR017441">
    <property type="entry name" value="Protein_kinase_ATP_BS"/>
</dbReference>
<keyword evidence="2 14" id="KW-0723">Serine/threonine-protein kinase</keyword>
<evidence type="ECO:0000256" key="4">
    <source>
        <dbReference type="ARBA" id="ARBA00022723"/>
    </source>
</evidence>
<dbReference type="FunFam" id="3.30.200.20:FF:000280">
    <property type="entry name" value="membrane-associated tyrosine- and threonine-specific cdc2-inhibitory kinase"/>
    <property type="match status" value="1"/>
</dbReference>
<dbReference type="FunCoup" id="A0A7R8UKW2">
    <property type="interactions" value="331"/>
</dbReference>
<comment type="catalytic activity">
    <reaction evidence="12">
        <text>L-seryl-[protein] + ATP = O-phospho-L-seryl-[protein] + ADP + H(+)</text>
        <dbReference type="Rhea" id="RHEA:17989"/>
        <dbReference type="Rhea" id="RHEA-COMP:9863"/>
        <dbReference type="Rhea" id="RHEA-COMP:11604"/>
        <dbReference type="ChEBI" id="CHEBI:15378"/>
        <dbReference type="ChEBI" id="CHEBI:29999"/>
        <dbReference type="ChEBI" id="CHEBI:30616"/>
        <dbReference type="ChEBI" id="CHEBI:83421"/>
        <dbReference type="ChEBI" id="CHEBI:456216"/>
        <dbReference type="EC" id="2.7.11.1"/>
    </reaction>
</comment>
<dbReference type="InterPro" id="IPR011009">
    <property type="entry name" value="Kinase-like_dom_sf"/>
</dbReference>
<dbReference type="GO" id="GO:0046872">
    <property type="term" value="F:metal ion binding"/>
    <property type="evidence" value="ECO:0007669"/>
    <property type="project" value="UniProtKB-KW"/>
</dbReference>
<dbReference type="GO" id="GO:0005524">
    <property type="term" value="F:ATP binding"/>
    <property type="evidence" value="ECO:0007669"/>
    <property type="project" value="UniProtKB-UniRule"/>
</dbReference>
<evidence type="ECO:0000256" key="1">
    <source>
        <dbReference type="ARBA" id="ARBA00012513"/>
    </source>
</evidence>
<dbReference type="OrthoDB" id="5337378at2759"/>
<dbReference type="PROSITE" id="PS00107">
    <property type="entry name" value="PROTEIN_KINASE_ATP"/>
    <property type="match status" value="1"/>
</dbReference>
<keyword evidence="18" id="KW-1185">Reference proteome</keyword>
<dbReference type="GO" id="GO:0005634">
    <property type="term" value="C:nucleus"/>
    <property type="evidence" value="ECO:0007669"/>
    <property type="project" value="TreeGrafter"/>
</dbReference>
<dbReference type="InParanoid" id="A0A7R8UKW2"/>
<accession>A0A7R8UKW2</accession>
<evidence type="ECO:0000256" key="14">
    <source>
        <dbReference type="RuleBase" id="RU000304"/>
    </source>
</evidence>
<evidence type="ECO:0000256" key="15">
    <source>
        <dbReference type="SAM" id="MobiDB-lite"/>
    </source>
</evidence>
<evidence type="ECO:0000256" key="6">
    <source>
        <dbReference type="ARBA" id="ARBA00022777"/>
    </source>
</evidence>
<evidence type="ECO:0000256" key="10">
    <source>
        <dbReference type="ARBA" id="ARBA00037982"/>
    </source>
</evidence>
<dbReference type="InterPro" id="IPR008271">
    <property type="entry name" value="Ser/Thr_kinase_AS"/>
</dbReference>
<dbReference type="EC" id="2.7.11.1" evidence="1"/>
<comment type="similarity">
    <text evidence="10">Belongs to the protein kinase superfamily. Ser/Thr protein kinase family. GCN2 subfamily.</text>
</comment>
<evidence type="ECO:0000256" key="3">
    <source>
        <dbReference type="ARBA" id="ARBA00022679"/>
    </source>
</evidence>
<dbReference type="EMBL" id="LR899010">
    <property type="protein sequence ID" value="CAD7082715.1"/>
    <property type="molecule type" value="Genomic_DNA"/>
</dbReference>
<keyword evidence="8" id="KW-0460">Magnesium</keyword>